<dbReference type="PROSITE" id="PS51634">
    <property type="entry name" value="CRC"/>
    <property type="match status" value="1"/>
</dbReference>
<dbReference type="Pfam" id="PF03638">
    <property type="entry name" value="TCR"/>
    <property type="match status" value="1"/>
</dbReference>
<dbReference type="PANTHER" id="PTHR12446">
    <property type="entry name" value="TESMIN/TSO1-RELATED"/>
    <property type="match status" value="1"/>
</dbReference>
<comment type="subcellular location">
    <subcellularLocation>
        <location evidence="1">Nucleus</location>
    </subcellularLocation>
</comment>
<dbReference type="AlphaFoldDB" id="A0A665UZY3"/>
<dbReference type="GO" id="GO:0005634">
    <property type="term" value="C:nucleus"/>
    <property type="evidence" value="ECO:0007669"/>
    <property type="project" value="UniProtKB-SubCell"/>
</dbReference>
<dbReference type="InParanoid" id="A0A665UZY3"/>
<sequence length="309" mass="33940">YISCGLISSHPAEILELCVNPSPGNPVAVPDLSASNCECTIVVSDTKIVLLHKTLTITLLPLFVCFFFPYCFNLKQESQEAHTHILTLYELHLRVTLCFSYCECFATGVMCSNCDCSNCHNNVEHEVKRHKAIQSCLGRNPDAFRPKIAGGKSGDVKGWHNRGCNCKRSNCLKNYCECYEANIMCTSSCKCVGCRNYDCGSESSLREKTSMSNTPQDWLLCVPVHRWPVSVISPVVSLCLSVCRWPVSVICPAVVGAVCGCLLAQAEEAERGNLSPIQAELMVLEEFGHCVSQISEAMFKSSPHGLGIE</sequence>
<accession>A0A665UZY3</accession>
<dbReference type="SMART" id="SM01114">
    <property type="entry name" value="CXC"/>
    <property type="match status" value="2"/>
</dbReference>
<comment type="similarity">
    <text evidence="2">Belongs to the lin-54 family.</text>
</comment>
<dbReference type="PANTHER" id="PTHR12446:SF34">
    <property type="entry name" value="PROTEIN LIN-54 HOMOLOG"/>
    <property type="match status" value="1"/>
</dbReference>
<keyword evidence="3" id="KW-0539">Nucleus</keyword>
<evidence type="ECO:0000256" key="2">
    <source>
        <dbReference type="ARBA" id="ARBA00007267"/>
    </source>
</evidence>
<dbReference type="Ensembl" id="ENSENLT00000025430.1">
    <property type="protein sequence ID" value="ENSENLP00000024632.1"/>
    <property type="gene ID" value="ENSENLG00000011135.1"/>
</dbReference>
<organism evidence="5 6">
    <name type="scientific">Echeneis naucrates</name>
    <name type="common">Live sharksucker</name>
    <dbReference type="NCBI Taxonomy" id="173247"/>
    <lineage>
        <taxon>Eukaryota</taxon>
        <taxon>Metazoa</taxon>
        <taxon>Chordata</taxon>
        <taxon>Craniata</taxon>
        <taxon>Vertebrata</taxon>
        <taxon>Euteleostomi</taxon>
        <taxon>Actinopterygii</taxon>
        <taxon>Neopterygii</taxon>
        <taxon>Teleostei</taxon>
        <taxon>Neoteleostei</taxon>
        <taxon>Acanthomorphata</taxon>
        <taxon>Carangaria</taxon>
        <taxon>Carangiformes</taxon>
        <taxon>Echeneidae</taxon>
        <taxon>Echeneis</taxon>
    </lineage>
</organism>
<dbReference type="Proteomes" id="UP000472264">
    <property type="component" value="Chromosome 16"/>
</dbReference>
<name>A0A665UZY3_ECHNA</name>
<evidence type="ECO:0000313" key="5">
    <source>
        <dbReference type="Ensembl" id="ENSENLP00000024632.1"/>
    </source>
</evidence>
<protein>
    <recommendedName>
        <fullName evidence="4">CRC domain-containing protein</fullName>
    </recommendedName>
</protein>
<evidence type="ECO:0000259" key="4">
    <source>
        <dbReference type="PROSITE" id="PS51634"/>
    </source>
</evidence>
<dbReference type="InterPro" id="IPR028307">
    <property type="entry name" value="Lin-54_fam"/>
</dbReference>
<reference evidence="5" key="1">
    <citation type="submission" date="2021-04" db="EMBL/GenBank/DDBJ databases">
        <authorList>
            <consortium name="Wellcome Sanger Institute Data Sharing"/>
        </authorList>
    </citation>
    <scope>NUCLEOTIDE SEQUENCE [LARGE SCALE GENOMIC DNA]</scope>
</reference>
<evidence type="ECO:0000256" key="1">
    <source>
        <dbReference type="ARBA" id="ARBA00004123"/>
    </source>
</evidence>
<evidence type="ECO:0000313" key="6">
    <source>
        <dbReference type="Proteomes" id="UP000472264"/>
    </source>
</evidence>
<evidence type="ECO:0000256" key="3">
    <source>
        <dbReference type="ARBA" id="ARBA00023242"/>
    </source>
</evidence>
<dbReference type="InterPro" id="IPR005172">
    <property type="entry name" value="CRC"/>
</dbReference>
<reference evidence="5" key="3">
    <citation type="submission" date="2025-09" db="UniProtKB">
        <authorList>
            <consortium name="Ensembl"/>
        </authorList>
    </citation>
    <scope>IDENTIFICATION</scope>
</reference>
<dbReference type="GO" id="GO:0006355">
    <property type="term" value="P:regulation of DNA-templated transcription"/>
    <property type="evidence" value="ECO:0007669"/>
    <property type="project" value="TreeGrafter"/>
</dbReference>
<keyword evidence="6" id="KW-1185">Reference proteome</keyword>
<feature type="domain" description="CRC" evidence="4">
    <location>
        <begin position="87"/>
        <end position="199"/>
    </location>
</feature>
<proteinExistence type="inferred from homology"/>
<dbReference type="InterPro" id="IPR033467">
    <property type="entry name" value="Tesmin/TSO1-like_CXC"/>
</dbReference>
<reference evidence="5" key="2">
    <citation type="submission" date="2025-08" db="UniProtKB">
        <authorList>
            <consortium name="Ensembl"/>
        </authorList>
    </citation>
    <scope>IDENTIFICATION</scope>
</reference>